<dbReference type="SUPFAM" id="SSF55920">
    <property type="entry name" value="Creatinase/aminopeptidase"/>
    <property type="match status" value="1"/>
</dbReference>
<comment type="caution">
    <text evidence="2">The sequence shown here is derived from an EMBL/GenBank/DDBJ whole genome shotgun (WGS) entry which is preliminary data.</text>
</comment>
<proteinExistence type="predicted"/>
<feature type="domain" description="Peptidase M24" evidence="1">
    <location>
        <begin position="159"/>
        <end position="364"/>
    </location>
</feature>
<dbReference type="PANTHER" id="PTHR46112:SF2">
    <property type="entry name" value="XAA-PRO AMINOPEPTIDASE P-RELATED"/>
    <property type="match status" value="1"/>
</dbReference>
<dbReference type="EMBL" id="JABWGO010000002">
    <property type="protein sequence ID" value="NUW41273.1"/>
    <property type="molecule type" value="Genomic_DNA"/>
</dbReference>
<dbReference type="CDD" id="cd01066">
    <property type="entry name" value="APP_MetAP"/>
    <property type="match status" value="1"/>
</dbReference>
<sequence>MAAEGLDALIAYGEHECADLAPFAPDAYFTNDRPGSIVIFCGDADPVQLTWSTLPVADHIEATRRGDDLWIPPGDIRVARHAAGVVEVLREHRVEAGAVGVLGLDPYPPFHINPIMPYHLWTEVLAELPGVRFVPVGLGYLFATTCQSKEELEVIAYSAAAGDAMARAMLEAAAPGVSEAEVYAAGMAAAFRLGVAAPGMLLSTGPGFVSWGPPAWSYRPQQPRILQDGDVVMAEVFCRFGMKETQHQVAIAVGEPHPDVVTAAGIARASYEAGLAAATPGNTFGDLVEAMEAPLREADAWNVHPLVHLLNPMGPVCGFGAGLRRMPEAQRYGRLFDVPTMGGELPLAPGMTFAFEPNAVVGGRLANLGGTVVIGDDDPLELNPFTAQLLRSTS</sequence>
<dbReference type="AlphaFoldDB" id="A0A7Y6IP15"/>
<accession>A0A7Y6IP15</accession>
<dbReference type="PANTHER" id="PTHR46112">
    <property type="entry name" value="AMINOPEPTIDASE"/>
    <property type="match status" value="1"/>
</dbReference>
<organism evidence="2 3">
    <name type="scientific">Nonomuraea rhodomycinica</name>
    <dbReference type="NCBI Taxonomy" id="1712872"/>
    <lineage>
        <taxon>Bacteria</taxon>
        <taxon>Bacillati</taxon>
        <taxon>Actinomycetota</taxon>
        <taxon>Actinomycetes</taxon>
        <taxon>Streptosporangiales</taxon>
        <taxon>Streptosporangiaceae</taxon>
        <taxon>Nonomuraea</taxon>
    </lineage>
</organism>
<dbReference type="Pfam" id="PF00557">
    <property type="entry name" value="Peptidase_M24"/>
    <property type="match status" value="1"/>
</dbReference>
<evidence type="ECO:0000313" key="2">
    <source>
        <dbReference type="EMBL" id="NUW41273.1"/>
    </source>
</evidence>
<dbReference type="Proteomes" id="UP000546126">
    <property type="component" value="Unassembled WGS sequence"/>
</dbReference>
<protein>
    <submittedName>
        <fullName evidence="2">M24 family metallopeptidase</fullName>
    </submittedName>
</protein>
<dbReference type="InterPro" id="IPR000994">
    <property type="entry name" value="Pept_M24"/>
</dbReference>
<evidence type="ECO:0000313" key="3">
    <source>
        <dbReference type="Proteomes" id="UP000546126"/>
    </source>
</evidence>
<dbReference type="Gene3D" id="3.90.230.10">
    <property type="entry name" value="Creatinase/methionine aminopeptidase superfamily"/>
    <property type="match status" value="1"/>
</dbReference>
<name>A0A7Y6IP15_9ACTN</name>
<evidence type="ECO:0000259" key="1">
    <source>
        <dbReference type="Pfam" id="PF00557"/>
    </source>
</evidence>
<reference evidence="2 3" key="1">
    <citation type="submission" date="2020-06" db="EMBL/GenBank/DDBJ databases">
        <authorList>
            <person name="Chanama M."/>
        </authorList>
    </citation>
    <scope>NUCLEOTIDE SEQUENCE [LARGE SCALE GENOMIC DNA]</scope>
    <source>
        <strain evidence="2 3">TBRC6557</strain>
    </source>
</reference>
<keyword evidence="3" id="KW-1185">Reference proteome</keyword>
<gene>
    <name evidence="2" type="ORF">HT134_14155</name>
</gene>
<dbReference type="InterPro" id="IPR036005">
    <property type="entry name" value="Creatinase/aminopeptidase-like"/>
</dbReference>
<dbReference type="InterPro" id="IPR050659">
    <property type="entry name" value="Peptidase_M24B"/>
</dbReference>